<dbReference type="Gene3D" id="3.90.180.10">
    <property type="entry name" value="Medium-chain alcohol dehydrogenases, catalytic domain"/>
    <property type="match status" value="1"/>
</dbReference>
<feature type="active site" description="Proton acceptor; for dehydratase activity" evidence="9">
    <location>
        <position position="996"/>
    </location>
</feature>
<keyword evidence="3" id="KW-0596">Phosphopantetheine</keyword>
<dbReference type="SMART" id="SM00825">
    <property type="entry name" value="PKS_KS"/>
    <property type="match status" value="1"/>
</dbReference>
<feature type="region of interest" description="Disordered" evidence="10">
    <location>
        <begin position="460"/>
        <end position="491"/>
    </location>
</feature>
<dbReference type="InterPro" id="IPR013968">
    <property type="entry name" value="PKS_KR"/>
</dbReference>
<name>A0A1H5SRA9_9ACTN</name>
<dbReference type="FunFam" id="1.10.1200.10:FF:000007">
    <property type="entry name" value="Probable polyketide synthase pks17"/>
    <property type="match status" value="1"/>
</dbReference>
<dbReference type="SMART" id="SM01294">
    <property type="entry name" value="PKS_PP_betabranch"/>
    <property type="match status" value="1"/>
</dbReference>
<dbReference type="Pfam" id="PF02801">
    <property type="entry name" value="Ketoacyl-synt_C"/>
    <property type="match status" value="1"/>
</dbReference>
<dbReference type="Gene3D" id="3.40.47.10">
    <property type="match status" value="1"/>
</dbReference>
<dbReference type="InterPro" id="IPR014030">
    <property type="entry name" value="Ketoacyl_synth_N"/>
</dbReference>
<dbReference type="CDD" id="cd05195">
    <property type="entry name" value="enoyl_red"/>
    <property type="match status" value="1"/>
</dbReference>
<dbReference type="GO" id="GO:0033068">
    <property type="term" value="P:macrolide biosynthetic process"/>
    <property type="evidence" value="ECO:0007669"/>
    <property type="project" value="UniProtKB-ARBA"/>
</dbReference>
<keyword evidence="15" id="KW-1185">Reference proteome</keyword>
<evidence type="ECO:0000256" key="1">
    <source>
        <dbReference type="ARBA" id="ARBA00001957"/>
    </source>
</evidence>
<feature type="region of interest" description="N-terminal hotdog fold" evidence="9">
    <location>
        <begin position="964"/>
        <end position="1090"/>
    </location>
</feature>
<dbReference type="InterPro" id="IPR020843">
    <property type="entry name" value="ER"/>
</dbReference>
<dbReference type="Proteomes" id="UP000236754">
    <property type="component" value="Unassembled WGS sequence"/>
</dbReference>
<dbReference type="InterPro" id="IPR042104">
    <property type="entry name" value="PKS_dehydratase_sf"/>
</dbReference>
<reference evidence="14 15" key="1">
    <citation type="submission" date="2016-10" db="EMBL/GenBank/DDBJ databases">
        <authorList>
            <person name="de Groot N.N."/>
        </authorList>
    </citation>
    <scope>NUCLEOTIDE SEQUENCE [LARGE SCALE GENOMIC DNA]</scope>
    <source>
        <strain evidence="14 15">CGMCC 4.2023</strain>
    </source>
</reference>
<evidence type="ECO:0000259" key="12">
    <source>
        <dbReference type="PROSITE" id="PS52004"/>
    </source>
</evidence>
<protein>
    <submittedName>
        <fullName evidence="14">Polyketide synthase 12</fullName>
    </submittedName>
</protein>
<dbReference type="InterPro" id="IPR032821">
    <property type="entry name" value="PKS_assoc"/>
</dbReference>
<evidence type="ECO:0000259" key="11">
    <source>
        <dbReference type="PROSITE" id="PS50075"/>
    </source>
</evidence>
<dbReference type="InterPro" id="IPR011032">
    <property type="entry name" value="GroES-like_sf"/>
</dbReference>
<dbReference type="GO" id="GO:0004312">
    <property type="term" value="F:fatty acid synthase activity"/>
    <property type="evidence" value="ECO:0007669"/>
    <property type="project" value="TreeGrafter"/>
</dbReference>
<dbReference type="FunFam" id="3.40.47.10:FF:000019">
    <property type="entry name" value="Polyketide synthase type I"/>
    <property type="match status" value="1"/>
</dbReference>
<dbReference type="InterPro" id="IPR016039">
    <property type="entry name" value="Thiolase-like"/>
</dbReference>
<evidence type="ECO:0000313" key="14">
    <source>
        <dbReference type="EMBL" id="SEF53085.1"/>
    </source>
</evidence>
<dbReference type="PROSITE" id="PS50075">
    <property type="entry name" value="CARRIER"/>
    <property type="match status" value="1"/>
</dbReference>
<dbReference type="InterPro" id="IPR049551">
    <property type="entry name" value="PKS_DH_C"/>
</dbReference>
<dbReference type="InterPro" id="IPR036291">
    <property type="entry name" value="NAD(P)-bd_dom_sf"/>
</dbReference>
<dbReference type="GO" id="GO:0006633">
    <property type="term" value="P:fatty acid biosynthetic process"/>
    <property type="evidence" value="ECO:0007669"/>
    <property type="project" value="InterPro"/>
</dbReference>
<dbReference type="GO" id="GO:0016491">
    <property type="term" value="F:oxidoreductase activity"/>
    <property type="evidence" value="ECO:0007669"/>
    <property type="project" value="InterPro"/>
</dbReference>
<dbReference type="GO" id="GO:0031177">
    <property type="term" value="F:phosphopantetheine binding"/>
    <property type="evidence" value="ECO:0007669"/>
    <property type="project" value="InterPro"/>
</dbReference>
<sequence>MTQDNDAELLDYLRRTSIELIETRQRLQDLTEAAAEPIAVVGAACRFPGGVATPEALWDLVAAGGDAVSDFPDDRNWDLEALYDPDPDHPNTCSSRSGGFLYDAGDFDAEFFGINPREALAADPQQRLLLETSWESLERAGIDPQTLRGSSTGVFAGMAYFGYGNHLFTPEAIAGYGQTGALLSMGSGRVSYALGLEGPAVSTDTACSSSLVAVHQAVQSLRQGECTLALAGGATVMATSQVLREMSRQRGLAEDGRCKAFAEAADGTGFSEGAGVLVLERLSDARRNGRRIWAVIRGSAINQDGASNGQTAPNGPAQQRVILAALANARLQAGEVDAVEGHGTGTTLGDPIEAQAVLATYGQRRDTERPLWLGSLKSNIGHAQAAAGVGGMIKMIMAMRHGVLPRTLHVDRPSTHVDWAAGAVELLTEARPWPSAPGRPRRAGVSAFGASGTNAHLILEQAPDDGPAPGAEQAAGAEAAPEDGAAPRGGATVEEGAARRVFGGAGAPVPWVVSARSESALRAQAEKLRAFAAAETDPDPTDVGWSLVSSRTRFDHRAVVLGRDRDELLGGLASLSDGGEAAGVVRGTAAALGGAVHLFPGQGTRWAGQARQLYDAFPVFADSLDGTCARFDAHLPFALRPLLLSDAPEEAGSGRTDIAQPALFALQVARYRLLMTLCRQPNRLIGHSVGEIAAAHVSGALDLDSATRLVAARGRLMQTVGAQGGMLAVRASEEAVTALLGGYDGIGVGAVNGPESVVVSGLREELLALRDRFVAAGTSAKLLDVGHAFHSPLMEPILDDFAAAIGTLSGGEPAVPVVSSRTGRPVTREELTSTDHWVRHVREPVRFAAAVAHARAAGGSLFLDVGPGSTLAPIVKDGFAAQGADDAVVVSTARRDRGAAEALVGALAQLHVRGEDVDWAALFGARPQVDLPTYAFQRQRYWLDFVSGAGAADVGSAGLSSAGHPLLGAVVDHPGTDEVVFTGLWSLRTHGWLAGHAVFGAVVVPATAYLDLALTVGDLLGCAAVEDLSLEVPLVLPRSGDMRVRVVAGAADGTGRRSLIVYARPGADTRTAGGWTRHATGNLAPAAPPSAAPHGDDAASLAVWPPAGATRVDVDGLYDAFAAAGFRYGPAFRGLREVWRRGDDLFALATLPAEGEGSGEGPSGGGSAGAGAGFTLHPALFDAALHAVVGGGLVELAGGQGWMPFSWSGVEQAGACGGTVRVRITPAGEGVVAVAVADEHGAPLARVEALTFRPASAEQLRAAQGGPEDSLFALEWRPVRPGRRGTHRGPWAVVGTGTGLAGRLRAAHGGSTGPRLHPSLDGVLSDEVPEHVVVCLDDFATGGTDLLASVAGADARALGWVQRFLAEEPLARATLVLLTRRAFGTGGKESVESLPGASVWGLVRSAQTEHPGRFRLVDVDGEEASWAALPDALALDEDQLAVRGGAFLVPRMAPAPAADGLTEPPATGAHRLGIPRKGTLENLEWIPCPEVEAPLESGQVRVAVRAAGLNFRDVTIALGLVARTAIDAGLGSEGAGTVLEVAGDVTEFAAGDRVTGVFSGAFGRVAVADHRMLMPVPDGWNYAEAASVPGTFLTAYYALFHVTRLRKGQRILIHAAAGGVGMAAVRLAQHVGAEVYATASPAKWPTLRGLGLDDDHLASSRDLEFADRFLGATGGRGVDVVLNSLAHRFVDASLTLLPRGGDFVEMGKTDIRDPARVAADHPGVDYRAFDLYDAGPDAIHAMFRTVMELFAEGRVRRNPISVRHIRDARKAFREMSQGRHVGKIVLEMDGGLGGGTVLVTGGTGGVGSLVARHLVARHGVRSLVLAGRRGPAAAGVGELVADLERAGARVRVAACDVADRAAVAGLLADLPPEYPLTAVLHAAGTLADGTVESLTAESLDQVLRAKVGGAVNLHELTRDHTLSAFVLFSALAGQLGTGGQANYAAANGFLDGLAARRRASGLVGTSLCWGWWEQRSGMTGHLDDADLARVRRLGVAEMPTAEALALFDTARAIGDPVLIPARLDLAALGGRTAGEVPLLLRGLVENGRPPRERTGGTGNGGPLGLPATLGALPAAAAEEAVLDWVRDQVAVVLGHPSRAAVDTDQAFTQLGFDSLTSVELCNRLASSTGLRLPSTLVFSYPTPGELGRHLYGLLRPEPAEGPAGGGAAEDAEIRELLRTVPIDRLRSAGILAAVLACADLPQPDGDGAQAPAADAEADELAAMDLEALVDLALDERGK</sequence>
<dbReference type="SUPFAM" id="SSF51735">
    <property type="entry name" value="NAD(P)-binding Rossmann-fold domains"/>
    <property type="match status" value="3"/>
</dbReference>
<dbReference type="InterPro" id="IPR050091">
    <property type="entry name" value="PKS_NRPS_Biosynth_Enz"/>
</dbReference>
<feature type="active site" description="Proton donor; for dehydratase activity" evidence="9">
    <location>
        <position position="1182"/>
    </location>
</feature>
<dbReference type="Pfam" id="PF22953">
    <property type="entry name" value="SpnB_Rossmann"/>
    <property type="match status" value="1"/>
</dbReference>
<gene>
    <name evidence="14" type="ORF">SAMN05216223_101245</name>
</gene>
<dbReference type="SMART" id="SM00822">
    <property type="entry name" value="PKS_KR"/>
    <property type="match status" value="1"/>
</dbReference>
<dbReference type="PROSITE" id="PS00606">
    <property type="entry name" value="KS3_1"/>
    <property type="match status" value="1"/>
</dbReference>
<dbReference type="Gene3D" id="3.40.366.10">
    <property type="entry name" value="Malonyl-Coenzyme A Acyl Carrier Protein, domain 2"/>
    <property type="match status" value="1"/>
</dbReference>
<dbReference type="InterPro" id="IPR013154">
    <property type="entry name" value="ADH-like_N"/>
</dbReference>
<dbReference type="Gene3D" id="3.40.50.720">
    <property type="entry name" value="NAD(P)-binding Rossmann-like Domain"/>
    <property type="match status" value="1"/>
</dbReference>
<dbReference type="Pfam" id="PF14765">
    <property type="entry name" value="PS-DH"/>
    <property type="match status" value="1"/>
</dbReference>
<evidence type="ECO:0000256" key="4">
    <source>
        <dbReference type="ARBA" id="ARBA00022553"/>
    </source>
</evidence>
<dbReference type="SUPFAM" id="SSF50129">
    <property type="entry name" value="GroES-like"/>
    <property type="match status" value="1"/>
</dbReference>
<dbReference type="SUPFAM" id="SSF53901">
    <property type="entry name" value="Thiolase-like"/>
    <property type="match status" value="1"/>
</dbReference>
<dbReference type="PROSITE" id="PS52019">
    <property type="entry name" value="PKS_MFAS_DH"/>
    <property type="match status" value="1"/>
</dbReference>
<dbReference type="GO" id="GO:0004315">
    <property type="term" value="F:3-oxoacyl-[acyl-carrier-protein] synthase activity"/>
    <property type="evidence" value="ECO:0007669"/>
    <property type="project" value="InterPro"/>
</dbReference>
<dbReference type="InterPro" id="IPR049552">
    <property type="entry name" value="PKS_DH_N"/>
</dbReference>
<dbReference type="SMART" id="SM00826">
    <property type="entry name" value="PKS_DH"/>
    <property type="match status" value="1"/>
</dbReference>
<dbReference type="InterPro" id="IPR014031">
    <property type="entry name" value="Ketoacyl_synth_C"/>
</dbReference>
<dbReference type="PANTHER" id="PTHR43775:SF51">
    <property type="entry name" value="INACTIVE PHENOLPHTHIOCEROL SYNTHESIS POLYKETIDE SYNTHASE TYPE I PKS1-RELATED"/>
    <property type="match status" value="1"/>
</dbReference>
<dbReference type="FunFam" id="3.40.50.720:FF:000209">
    <property type="entry name" value="Polyketide synthase Pks12"/>
    <property type="match status" value="1"/>
</dbReference>
<proteinExistence type="predicted"/>
<keyword evidence="6" id="KW-0045">Antibiotic biosynthesis</keyword>
<feature type="region of interest" description="C-terminal hotdog fold" evidence="9">
    <location>
        <begin position="1109"/>
        <end position="1261"/>
    </location>
</feature>
<evidence type="ECO:0000313" key="15">
    <source>
        <dbReference type="Proteomes" id="UP000236754"/>
    </source>
</evidence>
<dbReference type="InterPro" id="IPR049900">
    <property type="entry name" value="PKS_mFAS_DH"/>
</dbReference>
<comment type="cofactor">
    <cofactor evidence="1">
        <name>pantetheine 4'-phosphate</name>
        <dbReference type="ChEBI" id="CHEBI:47942"/>
    </cofactor>
</comment>
<dbReference type="InterPro" id="IPR015083">
    <property type="entry name" value="NorB/c/GfsB-D-like_docking"/>
</dbReference>
<dbReference type="InterPro" id="IPR014043">
    <property type="entry name" value="Acyl_transferase_dom"/>
</dbReference>
<dbReference type="InterPro" id="IPR020841">
    <property type="entry name" value="PKS_Beta-ketoAc_synthase_dom"/>
</dbReference>
<dbReference type="PROSITE" id="PS00012">
    <property type="entry name" value="PHOSPHOPANTETHEINE"/>
    <property type="match status" value="1"/>
</dbReference>
<dbReference type="InterPro" id="IPR018201">
    <property type="entry name" value="Ketoacyl_synth_AS"/>
</dbReference>
<feature type="domain" description="Ketosynthase family 3 (KS3)" evidence="12">
    <location>
        <begin position="35"/>
        <end position="461"/>
    </location>
</feature>
<keyword evidence="4" id="KW-0597">Phosphoprotein</keyword>
<dbReference type="Pfam" id="PF08240">
    <property type="entry name" value="ADH_N"/>
    <property type="match status" value="1"/>
</dbReference>
<evidence type="ECO:0000259" key="13">
    <source>
        <dbReference type="PROSITE" id="PS52019"/>
    </source>
</evidence>
<evidence type="ECO:0000256" key="10">
    <source>
        <dbReference type="SAM" id="MobiDB-lite"/>
    </source>
</evidence>
<dbReference type="Gene3D" id="3.10.129.110">
    <property type="entry name" value="Polyketide synthase dehydratase"/>
    <property type="match status" value="1"/>
</dbReference>
<dbReference type="OrthoDB" id="9778690at2"/>
<dbReference type="CDD" id="cd08956">
    <property type="entry name" value="KR_3_FAS_SDR_x"/>
    <property type="match status" value="1"/>
</dbReference>
<dbReference type="InterPro" id="IPR016035">
    <property type="entry name" value="Acyl_Trfase/lysoPLipase"/>
</dbReference>
<evidence type="ECO:0000256" key="9">
    <source>
        <dbReference type="PROSITE-ProRule" id="PRU01363"/>
    </source>
</evidence>
<dbReference type="InterPro" id="IPR001227">
    <property type="entry name" value="Ac_transferase_dom_sf"/>
</dbReference>
<evidence type="ECO:0000256" key="3">
    <source>
        <dbReference type="ARBA" id="ARBA00022450"/>
    </source>
</evidence>
<dbReference type="Pfam" id="PF00109">
    <property type="entry name" value="ketoacyl-synt"/>
    <property type="match status" value="1"/>
</dbReference>
<dbReference type="SMART" id="SM00823">
    <property type="entry name" value="PKS_PP"/>
    <property type="match status" value="1"/>
</dbReference>
<dbReference type="InterPro" id="IPR006162">
    <property type="entry name" value="Ppantetheine_attach_site"/>
</dbReference>
<evidence type="ECO:0000256" key="6">
    <source>
        <dbReference type="ARBA" id="ARBA00023194"/>
    </source>
</evidence>
<keyword evidence="7" id="KW-0511">Multifunctional enzyme</keyword>
<dbReference type="Pfam" id="PF21089">
    <property type="entry name" value="PKS_DH_N"/>
    <property type="match status" value="1"/>
</dbReference>
<dbReference type="SUPFAM" id="SSF52151">
    <property type="entry name" value="FabD/lysophospholipase-like"/>
    <property type="match status" value="1"/>
</dbReference>
<dbReference type="InterPro" id="IPR009081">
    <property type="entry name" value="PP-bd_ACP"/>
</dbReference>
<dbReference type="Pfam" id="PF00698">
    <property type="entry name" value="Acyl_transf_1"/>
    <property type="match status" value="1"/>
</dbReference>
<dbReference type="Pfam" id="PF08990">
    <property type="entry name" value="Docking"/>
    <property type="match status" value="1"/>
</dbReference>
<dbReference type="InterPro" id="IPR020806">
    <property type="entry name" value="PKS_PP-bd"/>
</dbReference>
<dbReference type="SUPFAM" id="SSF55048">
    <property type="entry name" value="Probable ACP-binding domain of malonyl-CoA ACP transacylase"/>
    <property type="match status" value="1"/>
</dbReference>
<feature type="domain" description="Carrier" evidence="11">
    <location>
        <begin position="2079"/>
        <end position="2154"/>
    </location>
</feature>
<feature type="compositionally biased region" description="Low complexity" evidence="10">
    <location>
        <begin position="464"/>
        <end position="491"/>
    </location>
</feature>
<dbReference type="PANTHER" id="PTHR43775">
    <property type="entry name" value="FATTY ACID SYNTHASE"/>
    <property type="match status" value="1"/>
</dbReference>
<dbReference type="InterPro" id="IPR016036">
    <property type="entry name" value="Malonyl_transacylase_ACP-bd"/>
</dbReference>
<evidence type="ECO:0000256" key="7">
    <source>
        <dbReference type="ARBA" id="ARBA00023268"/>
    </source>
</evidence>
<dbReference type="Gene3D" id="1.10.1200.10">
    <property type="entry name" value="ACP-like"/>
    <property type="match status" value="1"/>
</dbReference>
<dbReference type="SUPFAM" id="SSF47336">
    <property type="entry name" value="ACP-like"/>
    <property type="match status" value="1"/>
</dbReference>
<evidence type="ECO:0000256" key="8">
    <source>
        <dbReference type="ARBA" id="ARBA00023315"/>
    </source>
</evidence>
<dbReference type="Gene3D" id="3.40.50.11460">
    <property type="match status" value="1"/>
</dbReference>
<dbReference type="Pfam" id="PF16197">
    <property type="entry name" value="KAsynt_C_assoc"/>
    <property type="match status" value="1"/>
</dbReference>
<feature type="domain" description="PKS/mFAS DH" evidence="13">
    <location>
        <begin position="964"/>
        <end position="1261"/>
    </location>
</feature>
<keyword evidence="5" id="KW-0808">Transferase</keyword>
<dbReference type="InterPro" id="IPR020807">
    <property type="entry name" value="PKS_DH"/>
</dbReference>
<comment type="pathway">
    <text evidence="2">Antibiotic biosynthesis.</text>
</comment>
<dbReference type="Gene3D" id="3.30.70.3290">
    <property type="match status" value="1"/>
</dbReference>
<dbReference type="SMART" id="SM00829">
    <property type="entry name" value="PKS_ER"/>
    <property type="match status" value="1"/>
</dbReference>
<keyword evidence="8" id="KW-0012">Acyltransferase</keyword>
<dbReference type="InterPro" id="IPR057326">
    <property type="entry name" value="KR_dom"/>
</dbReference>
<evidence type="ECO:0000256" key="5">
    <source>
        <dbReference type="ARBA" id="ARBA00022679"/>
    </source>
</evidence>
<feature type="region of interest" description="Disordered" evidence="10">
    <location>
        <begin position="2044"/>
        <end position="2063"/>
    </location>
</feature>
<dbReference type="CDD" id="cd00833">
    <property type="entry name" value="PKS"/>
    <property type="match status" value="1"/>
</dbReference>
<dbReference type="EMBL" id="FNVU01000001">
    <property type="protein sequence ID" value="SEF53085.1"/>
    <property type="molecule type" value="Genomic_DNA"/>
</dbReference>
<dbReference type="Pfam" id="PF00550">
    <property type="entry name" value="PP-binding"/>
    <property type="match status" value="1"/>
</dbReference>
<dbReference type="RefSeq" id="WP_103883659.1">
    <property type="nucleotide sequence ID" value="NZ_FNVU01000001.1"/>
</dbReference>
<dbReference type="InterPro" id="IPR055123">
    <property type="entry name" value="SpnB-like_Rossmann"/>
</dbReference>
<dbReference type="InterPro" id="IPR036736">
    <property type="entry name" value="ACP-like_sf"/>
</dbReference>
<dbReference type="Pfam" id="PF13602">
    <property type="entry name" value="ADH_zinc_N_2"/>
    <property type="match status" value="1"/>
</dbReference>
<organism evidence="14 15">
    <name type="scientific">Actinacidiphila yanglinensis</name>
    <dbReference type="NCBI Taxonomy" id="310779"/>
    <lineage>
        <taxon>Bacteria</taxon>
        <taxon>Bacillati</taxon>
        <taxon>Actinomycetota</taxon>
        <taxon>Actinomycetes</taxon>
        <taxon>Kitasatosporales</taxon>
        <taxon>Streptomycetaceae</taxon>
        <taxon>Actinacidiphila</taxon>
    </lineage>
</organism>
<evidence type="ECO:0000256" key="2">
    <source>
        <dbReference type="ARBA" id="ARBA00004792"/>
    </source>
</evidence>
<accession>A0A1H5SRA9</accession>
<dbReference type="PROSITE" id="PS52004">
    <property type="entry name" value="KS3_2"/>
    <property type="match status" value="1"/>
</dbReference>
<dbReference type="SMART" id="SM00827">
    <property type="entry name" value="PKS_AT"/>
    <property type="match status" value="1"/>
</dbReference>
<dbReference type="Pfam" id="PF08659">
    <property type="entry name" value="KR"/>
    <property type="match status" value="1"/>
</dbReference>